<protein>
    <submittedName>
        <fullName evidence="4">Anti-sigma factor</fullName>
    </submittedName>
</protein>
<dbReference type="Gene3D" id="2.60.120.1440">
    <property type="match status" value="1"/>
</dbReference>
<evidence type="ECO:0000259" key="2">
    <source>
        <dbReference type="Pfam" id="PF04773"/>
    </source>
</evidence>
<feature type="transmembrane region" description="Helical" evidence="1">
    <location>
        <begin position="98"/>
        <end position="120"/>
    </location>
</feature>
<dbReference type="PIRSF" id="PIRSF018266">
    <property type="entry name" value="FecR"/>
    <property type="match status" value="1"/>
</dbReference>
<comment type="caution">
    <text evidence="4">The sequence shown here is derived from an EMBL/GenBank/DDBJ whole genome shotgun (WGS) entry which is preliminary data.</text>
</comment>
<dbReference type="OrthoDB" id="1523735at2"/>
<proteinExistence type="predicted"/>
<dbReference type="Pfam" id="PF04773">
    <property type="entry name" value="FecR"/>
    <property type="match status" value="1"/>
</dbReference>
<dbReference type="InterPro" id="IPR032508">
    <property type="entry name" value="FecR_C"/>
</dbReference>
<sequence>MDFQPPGPEDFLCDESFLRFCGGEYADTLFWNNWVKENPEYAGVVDKALRLYDMLNAGQGNSKEQLAAMKDAIGRREKFQRMLSHDGKAKVVRIKRPWMRYAAAAAVVLLVAGGSMTYLWKKRAATGLLAYEYYTVAKSRKTIVLPDSSVIMLNENSHLSISKDFDSEHREVTITGEAFFDVKHDQEHPFIVHTSEYRIRVLGTSFNVKSYPGSHGTETGLISGKVEIVPNGDDAKDRIILRPNEKFVLERERQPSISNTHSATVAVSKGIVAKIKLDTLTRHAPETAWARRKMEISDETFEQIALKLQDWYGIRVIFASEEVKQYRYTATFNDETIFKALQYLKQSYPFNYRIEQDAIVISRS</sequence>
<keyword evidence="1" id="KW-0472">Membrane</keyword>
<dbReference type="RefSeq" id="WP_146857849.1">
    <property type="nucleotide sequence ID" value="NZ_BKAU01000001.1"/>
</dbReference>
<evidence type="ECO:0000256" key="1">
    <source>
        <dbReference type="SAM" id="Phobius"/>
    </source>
</evidence>
<keyword evidence="1" id="KW-0812">Transmembrane</keyword>
<accession>A0A512RF96</accession>
<keyword evidence="1" id="KW-1133">Transmembrane helix</keyword>
<name>A0A512RF96_9BACT</name>
<dbReference type="Pfam" id="PF16344">
    <property type="entry name" value="FecR_C"/>
    <property type="match status" value="1"/>
</dbReference>
<dbReference type="EMBL" id="BKAU01000001">
    <property type="protein sequence ID" value="GEP94373.1"/>
    <property type="molecule type" value="Genomic_DNA"/>
</dbReference>
<feature type="domain" description="FecR protein" evidence="2">
    <location>
        <begin position="133"/>
        <end position="227"/>
    </location>
</feature>
<dbReference type="Proteomes" id="UP000321436">
    <property type="component" value="Unassembled WGS sequence"/>
</dbReference>
<dbReference type="GO" id="GO:0016989">
    <property type="term" value="F:sigma factor antagonist activity"/>
    <property type="evidence" value="ECO:0007669"/>
    <property type="project" value="TreeGrafter"/>
</dbReference>
<feature type="domain" description="Protein FecR C-terminal" evidence="3">
    <location>
        <begin position="297"/>
        <end position="361"/>
    </location>
</feature>
<evidence type="ECO:0000313" key="5">
    <source>
        <dbReference type="Proteomes" id="UP000321436"/>
    </source>
</evidence>
<dbReference type="PANTHER" id="PTHR30273:SF2">
    <property type="entry name" value="PROTEIN FECR"/>
    <property type="match status" value="1"/>
</dbReference>
<evidence type="ECO:0000259" key="3">
    <source>
        <dbReference type="Pfam" id="PF16344"/>
    </source>
</evidence>
<gene>
    <name evidence="4" type="ORF">CCY01nite_06330</name>
</gene>
<evidence type="ECO:0000313" key="4">
    <source>
        <dbReference type="EMBL" id="GEP94373.1"/>
    </source>
</evidence>
<dbReference type="Gene3D" id="3.55.50.30">
    <property type="match status" value="1"/>
</dbReference>
<dbReference type="InterPro" id="IPR006860">
    <property type="entry name" value="FecR"/>
</dbReference>
<dbReference type="AlphaFoldDB" id="A0A512RF96"/>
<dbReference type="InterPro" id="IPR012373">
    <property type="entry name" value="Ferrdict_sens_TM"/>
</dbReference>
<dbReference type="PANTHER" id="PTHR30273">
    <property type="entry name" value="PERIPLASMIC SIGNAL SENSOR AND SIGMA FACTOR ACTIVATOR FECR-RELATED"/>
    <property type="match status" value="1"/>
</dbReference>
<keyword evidence="5" id="KW-1185">Reference proteome</keyword>
<organism evidence="4 5">
    <name type="scientific">Chitinophaga cymbidii</name>
    <dbReference type="NCBI Taxonomy" id="1096750"/>
    <lineage>
        <taxon>Bacteria</taxon>
        <taxon>Pseudomonadati</taxon>
        <taxon>Bacteroidota</taxon>
        <taxon>Chitinophagia</taxon>
        <taxon>Chitinophagales</taxon>
        <taxon>Chitinophagaceae</taxon>
        <taxon>Chitinophaga</taxon>
    </lineage>
</organism>
<reference evidence="4 5" key="1">
    <citation type="submission" date="2019-07" db="EMBL/GenBank/DDBJ databases">
        <title>Whole genome shotgun sequence of Chitinophaga cymbidii NBRC 109752.</title>
        <authorList>
            <person name="Hosoyama A."/>
            <person name="Uohara A."/>
            <person name="Ohji S."/>
            <person name="Ichikawa N."/>
        </authorList>
    </citation>
    <scope>NUCLEOTIDE SEQUENCE [LARGE SCALE GENOMIC DNA]</scope>
    <source>
        <strain evidence="4 5">NBRC 109752</strain>
    </source>
</reference>